<dbReference type="Gene3D" id="1.10.10.10">
    <property type="entry name" value="Winged helix-like DNA-binding domain superfamily/Winged helix DNA-binding domain"/>
    <property type="match status" value="1"/>
</dbReference>
<feature type="domain" description="MATH" evidence="23">
    <location>
        <begin position="46"/>
        <end position="187"/>
    </location>
</feature>
<keyword evidence="8" id="KW-0597">Phosphoprotein</keyword>
<protein>
    <recommendedName>
        <fullName evidence="18">Serine/threonine-protein kinase RIO2</fullName>
        <ecNumber evidence="4">2.7.11.1</ecNumber>
    </recommendedName>
    <alternativeName>
        <fullName evidence="20">RIO kinase 2</fullName>
    </alternativeName>
    <alternativeName>
        <fullName evidence="19">Serine/threonine-protein kinase rio2</fullName>
    </alternativeName>
</protein>
<gene>
    <name evidence="25" type="primary">Riok2</name>
    <name evidence="25" type="ORF">Tcan_08936</name>
</gene>
<feature type="domain" description="MSP" evidence="24">
    <location>
        <begin position="506"/>
        <end position="622"/>
    </location>
</feature>
<dbReference type="InterPro" id="IPR015285">
    <property type="entry name" value="RIO2_wHTH_N"/>
</dbReference>
<dbReference type="SUPFAM" id="SSF46785">
    <property type="entry name" value="Winged helix' DNA-binding domain"/>
    <property type="match status" value="1"/>
</dbReference>
<evidence type="ECO:0000259" key="24">
    <source>
        <dbReference type="PROSITE" id="PS50202"/>
    </source>
</evidence>
<dbReference type="GO" id="GO:0005634">
    <property type="term" value="C:nucleus"/>
    <property type="evidence" value="ECO:0007669"/>
    <property type="project" value="TreeGrafter"/>
</dbReference>
<feature type="compositionally biased region" description="Acidic residues" evidence="21">
    <location>
        <begin position="1285"/>
        <end position="1295"/>
    </location>
</feature>
<dbReference type="GO" id="GO:0030688">
    <property type="term" value="C:preribosome, small subunit precursor"/>
    <property type="evidence" value="ECO:0007669"/>
    <property type="project" value="TreeGrafter"/>
</dbReference>
<feature type="compositionally biased region" description="Acidic residues" evidence="21">
    <location>
        <begin position="1062"/>
        <end position="1072"/>
    </location>
</feature>
<evidence type="ECO:0000256" key="9">
    <source>
        <dbReference type="ARBA" id="ARBA00022679"/>
    </source>
</evidence>
<keyword evidence="12 25" id="KW-0418">Kinase</keyword>
<evidence type="ECO:0000256" key="3">
    <source>
        <dbReference type="ARBA" id="ARBA00009196"/>
    </source>
</evidence>
<dbReference type="SUPFAM" id="SSF56112">
    <property type="entry name" value="Protein kinase-like (PK-like)"/>
    <property type="match status" value="1"/>
</dbReference>
<sequence>MDENQELSNGAMVPGPSRPQQLTFFLPAPHSKAGKSACVTRVQPVHLKQYWKIENFPTVAKLALPGNCLRSNIFRDTALPEACWQLCLYPGGKRLENANNVSLFLKMSSTSPTREVRIKVEYRFYFLNDADQPLFSNVNVGEFHAKPPKGGHSWGLRNIPRQKAVPLYSLVLNCVREDGTLVISCHIELIPDINRVKCYAAKEVLVTPTTPVCTGFVQRQAEALKDGAMADCELECNGHIIPVHKFILSTHSKVFSAMFSHDDVQEAKEKKVIIKDTDVESVRMMLHYMYCGEVDLESNAEGVMVLAERYQMDELKQLCEEKLCTQVDRNNIAEMLYLADLFNCSFLKTAVVDVVSYFSELLIDWLRVTVTVTMMLHYMYCGEVDLESNAEGVMVLAERYQMDELKQLCEEKLCTQVDRNNIAEMLYLADLFNCSFLKTAVVDVLRINKAYVMGTQSWQMLKESNPKLMNEIMERVVLGAETTSPPPTKRQRQHFSSNRAVGDDVVLVGEPRTPLTVLPYEATIPARGGRWSHRLINRSLRRFAFKVKSTDNVRYRLRPVYGFVDARSSASIEVTRTAGPRKRDKIIVQFKEAPPNAFNAVALFREGAPFAEMIIRLKALLTALLNMGRMNVAIMRYLQGEHFRVLISVEMGMKNHELVPLQLIASIAGIHRGAVARTLSDLQKNSLVLYERGKRYDGYRITNLGYDFLALKALCSRGVVGSVGNQIGIGKESDVFIAGDPELNDIILKFHRLGRISFRKLKEKRDYHNKRKSCSWIYLARLAAAKEFAFLKALHDRKFPVPRPIDVCRHLVVMAFIDGQTLCNMHSVDNASELYEKLMCLIVRLAKYGLIHGDFNEFNLMLNSKGEPVIIDLPQMVSIDHPNAAFYFQRDVDCVRTFFKRRFNYASELYPKFEDVKRKYNLDVEVAASGFTKQMATDLNAAFDAGDFDAHLEDEPDDEELETEEEEEDETSESENEYEEMRREQERLMAEARKSDRFANWLEDAREHLEKTIIEEGFDNEQCPQLVSVEDQCTTSCEGVSQNDAMKCLSRSSGNEEVGRNEDEENSEENENVGDAKDGEESVDGKVGSTFEREGKVRQPKSVYSMGSTFAPETFQHMDKLNFGELNRDCQSQEQRSLLRKSPPCYVILDVRPSFCYGVSQNDAMKCLSRSSGNEEVGRNEDEENSEKNENVGDAKDGEESVDGKVGSTFEREGKVRQPKFANWLEDAREHLEKTIIEEGFDNEQCPQLVSVEDQCTTSCEGVSQNDAMKCLSRSSGNEEVGRNEDEENSEENENVGDAKDGEESVDGKVGSTFEREGKVRQPKSVYSMGSTFAPEDIKKRIALEQRAKQKTKLRVKGKASAVRRGRKTNMNVIKEYAGWDL</sequence>
<feature type="region of interest" description="Disordered" evidence="21">
    <location>
        <begin position="1262"/>
        <end position="1327"/>
    </location>
</feature>
<dbReference type="GO" id="GO:0046872">
    <property type="term" value="F:metal ion binding"/>
    <property type="evidence" value="ECO:0007669"/>
    <property type="project" value="UniProtKB-KW"/>
</dbReference>
<comment type="subcellular location">
    <subcellularLocation>
        <location evidence="2">Cytoplasm</location>
    </subcellularLocation>
</comment>
<evidence type="ECO:0000256" key="18">
    <source>
        <dbReference type="ARBA" id="ARBA00068353"/>
    </source>
</evidence>
<dbReference type="Pfam" id="PF22486">
    <property type="entry name" value="MATH_2"/>
    <property type="match status" value="1"/>
</dbReference>
<keyword evidence="10" id="KW-0479">Metal-binding</keyword>
<evidence type="ECO:0000313" key="26">
    <source>
        <dbReference type="Proteomes" id="UP000031036"/>
    </source>
</evidence>
<comment type="subunit">
    <text evidence="17">Associated with late 40S pre-ribosomal particles. Interacts with PLK1 (via its N-terminus).</text>
</comment>
<dbReference type="PROSITE" id="PS50097">
    <property type="entry name" value="BTB"/>
    <property type="match status" value="1"/>
</dbReference>
<dbReference type="EC" id="2.7.11.1" evidence="4"/>
<comment type="catalytic activity">
    <reaction evidence="16">
        <text>L-seryl-[protein] + ATP = O-phospho-L-seryl-[protein] + ADP + H(+)</text>
        <dbReference type="Rhea" id="RHEA:17989"/>
        <dbReference type="Rhea" id="RHEA-COMP:9863"/>
        <dbReference type="Rhea" id="RHEA-COMP:11604"/>
        <dbReference type="ChEBI" id="CHEBI:15378"/>
        <dbReference type="ChEBI" id="CHEBI:29999"/>
        <dbReference type="ChEBI" id="CHEBI:30616"/>
        <dbReference type="ChEBI" id="CHEBI:83421"/>
        <dbReference type="ChEBI" id="CHEBI:456216"/>
        <dbReference type="EC" id="2.7.11.1"/>
    </reaction>
</comment>
<dbReference type="Gene3D" id="2.60.210.10">
    <property type="entry name" value="Apoptosis, Tumor Necrosis Factor Receptor Associated Protein 2, Chain A"/>
    <property type="match status" value="1"/>
</dbReference>
<keyword evidence="7" id="KW-0723">Serine/threonine-protein kinase</keyword>
<dbReference type="Pfam" id="PF09202">
    <property type="entry name" value="Rio2_N"/>
    <property type="match status" value="1"/>
</dbReference>
<feature type="region of interest" description="Disordered" evidence="21">
    <location>
        <begin position="1170"/>
        <end position="1222"/>
    </location>
</feature>
<evidence type="ECO:0000256" key="20">
    <source>
        <dbReference type="ARBA" id="ARBA00076005"/>
    </source>
</evidence>
<evidence type="ECO:0000256" key="5">
    <source>
        <dbReference type="ARBA" id="ARBA00022490"/>
    </source>
</evidence>
<dbReference type="InterPro" id="IPR018935">
    <property type="entry name" value="RIO_kinase_CS"/>
</dbReference>
<dbReference type="PROSITE" id="PS50144">
    <property type="entry name" value="MATH"/>
    <property type="match status" value="1"/>
</dbReference>
<dbReference type="CDD" id="cd18186">
    <property type="entry name" value="BTB_POZ_ZBTB_KLHL-like"/>
    <property type="match status" value="1"/>
</dbReference>
<evidence type="ECO:0000259" key="22">
    <source>
        <dbReference type="PROSITE" id="PS50097"/>
    </source>
</evidence>
<evidence type="ECO:0000256" key="2">
    <source>
        <dbReference type="ARBA" id="ARBA00004496"/>
    </source>
</evidence>
<dbReference type="Gene3D" id="2.60.40.10">
    <property type="entry name" value="Immunoglobulins"/>
    <property type="match status" value="1"/>
</dbReference>
<evidence type="ECO:0000256" key="17">
    <source>
        <dbReference type="ARBA" id="ARBA00064676"/>
    </source>
</evidence>
<evidence type="ECO:0000256" key="12">
    <source>
        <dbReference type="ARBA" id="ARBA00022777"/>
    </source>
</evidence>
<proteinExistence type="inferred from homology"/>
<dbReference type="GO" id="GO:0030490">
    <property type="term" value="P:maturation of SSU-rRNA"/>
    <property type="evidence" value="ECO:0007669"/>
    <property type="project" value="TreeGrafter"/>
</dbReference>
<dbReference type="SMART" id="SM00225">
    <property type="entry name" value="BTB"/>
    <property type="match status" value="2"/>
</dbReference>
<dbReference type="PROSITE" id="PS50202">
    <property type="entry name" value="MSP"/>
    <property type="match status" value="1"/>
</dbReference>
<comment type="cofactor">
    <cofactor evidence="1">
        <name>Mg(2+)</name>
        <dbReference type="ChEBI" id="CHEBI:18420"/>
    </cofactor>
</comment>
<dbReference type="STRING" id="6265.A0A0B2W1E9"/>
<evidence type="ECO:0000256" key="11">
    <source>
        <dbReference type="ARBA" id="ARBA00022741"/>
    </source>
</evidence>
<keyword evidence="5" id="KW-0963">Cytoplasm</keyword>
<dbReference type="CDD" id="cd00121">
    <property type="entry name" value="MATH"/>
    <property type="match status" value="1"/>
</dbReference>
<dbReference type="InterPro" id="IPR000535">
    <property type="entry name" value="MSP_dom"/>
</dbReference>
<dbReference type="Gene3D" id="1.25.40.420">
    <property type="match status" value="1"/>
</dbReference>
<dbReference type="PANTHER" id="PTHR45852">
    <property type="entry name" value="SER/THR-PROTEIN KINASE RIO2"/>
    <property type="match status" value="1"/>
</dbReference>
<comment type="catalytic activity">
    <reaction evidence="15">
        <text>L-threonyl-[protein] + ATP = O-phospho-L-threonyl-[protein] + ADP + H(+)</text>
        <dbReference type="Rhea" id="RHEA:46608"/>
        <dbReference type="Rhea" id="RHEA-COMP:11060"/>
        <dbReference type="Rhea" id="RHEA-COMP:11605"/>
        <dbReference type="ChEBI" id="CHEBI:15378"/>
        <dbReference type="ChEBI" id="CHEBI:30013"/>
        <dbReference type="ChEBI" id="CHEBI:30616"/>
        <dbReference type="ChEBI" id="CHEBI:61977"/>
        <dbReference type="ChEBI" id="CHEBI:456216"/>
        <dbReference type="EC" id="2.7.11.1"/>
    </reaction>
</comment>
<dbReference type="GO" id="GO:0004674">
    <property type="term" value="F:protein serine/threonine kinase activity"/>
    <property type="evidence" value="ECO:0007669"/>
    <property type="project" value="UniProtKB-KW"/>
</dbReference>
<dbReference type="InterPro" id="IPR030484">
    <property type="entry name" value="Rio2"/>
</dbReference>
<evidence type="ECO:0000259" key="23">
    <source>
        <dbReference type="PROSITE" id="PS50144"/>
    </source>
</evidence>
<evidence type="ECO:0000256" key="13">
    <source>
        <dbReference type="ARBA" id="ARBA00022840"/>
    </source>
</evidence>
<keyword evidence="6" id="KW-0690">Ribosome biogenesis</keyword>
<reference evidence="25 26" key="1">
    <citation type="submission" date="2014-11" db="EMBL/GenBank/DDBJ databases">
        <title>Genetic blueprint of the zoonotic pathogen Toxocara canis.</title>
        <authorList>
            <person name="Zhu X.-Q."/>
            <person name="Korhonen P.K."/>
            <person name="Cai H."/>
            <person name="Young N.D."/>
            <person name="Nejsum P."/>
            <person name="von Samson-Himmelstjerna G."/>
            <person name="Boag P.R."/>
            <person name="Tan P."/>
            <person name="Li Q."/>
            <person name="Min J."/>
            <person name="Yang Y."/>
            <person name="Wang X."/>
            <person name="Fang X."/>
            <person name="Hall R.S."/>
            <person name="Hofmann A."/>
            <person name="Sternberg P.W."/>
            <person name="Jex A.R."/>
            <person name="Gasser R.B."/>
        </authorList>
    </citation>
    <scope>NUCLEOTIDE SEQUENCE [LARGE SCALE GENOMIC DNA]</scope>
    <source>
        <strain evidence="25">PN_DK_2014</strain>
    </source>
</reference>
<dbReference type="EMBL" id="JPKZ01000424">
    <property type="protein sequence ID" value="KHN87479.1"/>
    <property type="molecule type" value="Genomic_DNA"/>
</dbReference>
<evidence type="ECO:0000256" key="14">
    <source>
        <dbReference type="ARBA" id="ARBA00022842"/>
    </source>
</evidence>
<dbReference type="Gene3D" id="3.30.710.10">
    <property type="entry name" value="Potassium Channel Kv1.1, Chain A"/>
    <property type="match status" value="2"/>
</dbReference>
<dbReference type="InterPro" id="IPR002083">
    <property type="entry name" value="MATH/TRAF_dom"/>
</dbReference>
<dbReference type="Pfam" id="PF00651">
    <property type="entry name" value="BTB"/>
    <property type="match status" value="2"/>
</dbReference>
<dbReference type="InterPro" id="IPR036390">
    <property type="entry name" value="WH_DNA-bd_sf"/>
</dbReference>
<evidence type="ECO:0000256" key="10">
    <source>
        <dbReference type="ARBA" id="ARBA00022723"/>
    </source>
</evidence>
<dbReference type="InterPro" id="IPR008962">
    <property type="entry name" value="PapD-like_sf"/>
</dbReference>
<feature type="region of interest" description="Disordered" evidence="21">
    <location>
        <begin position="949"/>
        <end position="986"/>
    </location>
</feature>
<dbReference type="Gene3D" id="3.30.200.20">
    <property type="entry name" value="Phosphorylase Kinase, domain 1"/>
    <property type="match status" value="1"/>
</dbReference>
<dbReference type="InterPro" id="IPR008974">
    <property type="entry name" value="TRAF-like"/>
</dbReference>
<evidence type="ECO:0000256" key="19">
    <source>
        <dbReference type="ARBA" id="ARBA00068837"/>
    </source>
</evidence>
<dbReference type="PROSITE" id="PS01245">
    <property type="entry name" value="RIO1"/>
    <property type="match status" value="1"/>
</dbReference>
<comment type="caution">
    <text evidence="25">The sequence shown here is derived from an EMBL/GenBank/DDBJ whole genome shotgun (WGS) entry which is preliminary data.</text>
</comment>
<evidence type="ECO:0000256" key="21">
    <source>
        <dbReference type="SAM" id="MobiDB-lite"/>
    </source>
</evidence>
<feature type="compositionally biased region" description="Basic and acidic residues" evidence="21">
    <location>
        <begin position="1074"/>
        <end position="1084"/>
    </location>
</feature>
<dbReference type="InterPro" id="IPR013783">
    <property type="entry name" value="Ig-like_fold"/>
</dbReference>
<feature type="compositionally biased region" description="Acidic residues" evidence="21">
    <location>
        <begin position="954"/>
        <end position="978"/>
    </location>
</feature>
<dbReference type="InterPro" id="IPR000687">
    <property type="entry name" value="RIO_kinase"/>
</dbReference>
<evidence type="ECO:0000256" key="15">
    <source>
        <dbReference type="ARBA" id="ARBA00047899"/>
    </source>
</evidence>
<dbReference type="SMART" id="SM00090">
    <property type="entry name" value="RIO"/>
    <property type="match status" value="1"/>
</dbReference>
<dbReference type="InterPro" id="IPR036388">
    <property type="entry name" value="WH-like_DNA-bd_sf"/>
</dbReference>
<keyword evidence="26" id="KW-1185">Reference proteome</keyword>
<keyword evidence="11" id="KW-0547">Nucleotide-binding</keyword>
<dbReference type="SUPFAM" id="SSF49599">
    <property type="entry name" value="TRAF domain-like"/>
    <property type="match status" value="1"/>
</dbReference>
<dbReference type="Gene3D" id="1.10.510.10">
    <property type="entry name" value="Transferase(Phosphotransferase) domain 1"/>
    <property type="match status" value="1"/>
</dbReference>
<evidence type="ECO:0000256" key="4">
    <source>
        <dbReference type="ARBA" id="ARBA00012513"/>
    </source>
</evidence>
<dbReference type="FunFam" id="1.10.510.10:FF:000307">
    <property type="entry name" value="Serine/threonine-protein kinase RIO2"/>
    <property type="match status" value="1"/>
</dbReference>
<dbReference type="FunFam" id="3.30.200.20:FF:000052">
    <property type="entry name" value="Serine/threonine-protein kinase RIO2"/>
    <property type="match status" value="1"/>
</dbReference>
<evidence type="ECO:0000256" key="1">
    <source>
        <dbReference type="ARBA" id="ARBA00001946"/>
    </source>
</evidence>
<comment type="similarity">
    <text evidence="3">Belongs to the protein kinase superfamily. RIO-type Ser/Thr kinase family.</text>
</comment>
<dbReference type="CDD" id="cd05144">
    <property type="entry name" value="RIO2_C"/>
    <property type="match status" value="1"/>
</dbReference>
<evidence type="ECO:0000256" key="6">
    <source>
        <dbReference type="ARBA" id="ARBA00022517"/>
    </source>
</evidence>
<dbReference type="InterPro" id="IPR011333">
    <property type="entry name" value="SKP1/BTB/POZ_sf"/>
</dbReference>
<feature type="compositionally biased region" description="Basic and acidic residues" evidence="21">
    <location>
        <begin position="1176"/>
        <end position="1203"/>
    </location>
</feature>
<feature type="region of interest" description="Disordered" evidence="21">
    <location>
        <begin position="1048"/>
        <end position="1105"/>
    </location>
</feature>
<dbReference type="Proteomes" id="UP000031036">
    <property type="component" value="Unassembled WGS sequence"/>
</dbReference>
<dbReference type="InterPro" id="IPR011009">
    <property type="entry name" value="Kinase-like_dom_sf"/>
</dbReference>
<dbReference type="FunFam" id="1.10.10.10:FF:000053">
    <property type="entry name" value="Serine/threonine-protein kinase RIO2"/>
    <property type="match status" value="1"/>
</dbReference>
<keyword evidence="14" id="KW-0460">Magnesium</keyword>
<dbReference type="InterPro" id="IPR018934">
    <property type="entry name" value="RIO_dom"/>
</dbReference>
<name>A0A0B2W1E9_TOXCA</name>
<dbReference type="SUPFAM" id="SSF54695">
    <property type="entry name" value="POZ domain"/>
    <property type="match status" value="2"/>
</dbReference>
<keyword evidence="13" id="KW-0067">ATP-binding</keyword>
<evidence type="ECO:0000256" key="16">
    <source>
        <dbReference type="ARBA" id="ARBA00048679"/>
    </source>
</evidence>
<feature type="domain" description="BTB" evidence="22">
    <location>
        <begin position="230"/>
        <end position="298"/>
    </location>
</feature>
<keyword evidence="9" id="KW-0808">Transferase</keyword>
<dbReference type="Pfam" id="PF00635">
    <property type="entry name" value="Motile_Sperm"/>
    <property type="match status" value="1"/>
</dbReference>
<evidence type="ECO:0000256" key="8">
    <source>
        <dbReference type="ARBA" id="ARBA00022553"/>
    </source>
</evidence>
<accession>A0A0B2W1E9</accession>
<organism evidence="25 26">
    <name type="scientific">Toxocara canis</name>
    <name type="common">Canine roundworm</name>
    <dbReference type="NCBI Taxonomy" id="6265"/>
    <lineage>
        <taxon>Eukaryota</taxon>
        <taxon>Metazoa</taxon>
        <taxon>Ecdysozoa</taxon>
        <taxon>Nematoda</taxon>
        <taxon>Chromadorea</taxon>
        <taxon>Rhabditida</taxon>
        <taxon>Spirurina</taxon>
        <taxon>Ascaridomorpha</taxon>
        <taxon>Ascaridoidea</taxon>
        <taxon>Toxocaridae</taxon>
        <taxon>Toxocara</taxon>
    </lineage>
</organism>
<evidence type="ECO:0000313" key="25">
    <source>
        <dbReference type="EMBL" id="KHN87479.1"/>
    </source>
</evidence>
<dbReference type="OrthoDB" id="5771911at2759"/>
<dbReference type="GO" id="GO:0005829">
    <property type="term" value="C:cytosol"/>
    <property type="evidence" value="ECO:0007669"/>
    <property type="project" value="TreeGrafter"/>
</dbReference>
<dbReference type="PANTHER" id="PTHR45852:SF1">
    <property type="entry name" value="SERINE_THREONINE-PROTEIN KINASE RIO2"/>
    <property type="match status" value="1"/>
</dbReference>
<dbReference type="Pfam" id="PF01163">
    <property type="entry name" value="RIO1"/>
    <property type="match status" value="1"/>
</dbReference>
<dbReference type="SUPFAM" id="SSF49354">
    <property type="entry name" value="PapD-like"/>
    <property type="match status" value="1"/>
</dbReference>
<dbReference type="InterPro" id="IPR000210">
    <property type="entry name" value="BTB/POZ_dom"/>
</dbReference>
<evidence type="ECO:0000256" key="7">
    <source>
        <dbReference type="ARBA" id="ARBA00022527"/>
    </source>
</evidence>
<feature type="compositionally biased region" description="Basic and acidic residues" evidence="21">
    <location>
        <begin position="1297"/>
        <end position="1307"/>
    </location>
</feature>
<dbReference type="GO" id="GO:0005524">
    <property type="term" value="F:ATP binding"/>
    <property type="evidence" value="ECO:0007669"/>
    <property type="project" value="UniProtKB-KW"/>
</dbReference>